<dbReference type="Gene3D" id="3.10.310.10">
    <property type="entry name" value="Diaminopimelate Epimerase, Chain A, domain 1"/>
    <property type="match status" value="2"/>
</dbReference>
<name>A0AAN6JZT8_9BASI</name>
<dbReference type="NCBIfam" id="TIGR00654">
    <property type="entry name" value="PhzF_family"/>
    <property type="match status" value="1"/>
</dbReference>
<evidence type="ECO:0000256" key="1">
    <source>
        <dbReference type="PIRSR" id="PIRSR016184-1"/>
    </source>
</evidence>
<dbReference type="PANTHER" id="PTHR13774:SF32">
    <property type="entry name" value="ANTISENSE-ENHANCING SEQUENCE 1"/>
    <property type="match status" value="1"/>
</dbReference>
<dbReference type="GO" id="GO:0016853">
    <property type="term" value="F:isomerase activity"/>
    <property type="evidence" value="ECO:0007669"/>
    <property type="project" value="TreeGrafter"/>
</dbReference>
<evidence type="ECO:0008006" key="4">
    <source>
        <dbReference type="Google" id="ProtNLM"/>
    </source>
</evidence>
<dbReference type="SUPFAM" id="SSF54506">
    <property type="entry name" value="Diaminopimelate epimerase-like"/>
    <property type="match status" value="1"/>
</dbReference>
<protein>
    <recommendedName>
        <fullName evidence="4">Phenazine biosynthesis protein</fullName>
    </recommendedName>
</protein>
<keyword evidence="3" id="KW-1185">Reference proteome</keyword>
<dbReference type="PANTHER" id="PTHR13774">
    <property type="entry name" value="PHENAZINE BIOSYNTHESIS PROTEIN"/>
    <property type="match status" value="1"/>
</dbReference>
<dbReference type="Pfam" id="PF02567">
    <property type="entry name" value="PhzC-PhzF"/>
    <property type="match status" value="1"/>
</dbReference>
<evidence type="ECO:0000313" key="2">
    <source>
        <dbReference type="EMBL" id="KAK0555958.1"/>
    </source>
</evidence>
<dbReference type="AlphaFoldDB" id="A0AAN6JZT8"/>
<dbReference type="InterPro" id="IPR003719">
    <property type="entry name" value="Phenazine_PhzF-like"/>
</dbReference>
<proteinExistence type="predicted"/>
<evidence type="ECO:0000313" key="3">
    <source>
        <dbReference type="Proteomes" id="UP001176517"/>
    </source>
</evidence>
<dbReference type="GO" id="GO:0005737">
    <property type="term" value="C:cytoplasm"/>
    <property type="evidence" value="ECO:0007669"/>
    <property type="project" value="TreeGrafter"/>
</dbReference>
<comment type="caution">
    <text evidence="2">The sequence shown here is derived from an EMBL/GenBank/DDBJ whole genome shotgun (WGS) entry which is preliminary data.</text>
</comment>
<sequence length="316" mass="34196">MTVPIRRAYAVYDVFTSEALKGNPVAVVYDTAGLENDEEAKQAFARWTNLSETVFIYPPTDSEADYRLEIFTPARRLPFAGHPTIGAANAWLDQGGHKPKRDGFLTQQCDIGLVKLKITSLKHGDEAAHRLFFAAPPFIQEGEIEPELLRRICAGLNLDPEKDVLGARLIDNGPGWHGIHLKDASTVLDKVPPPSKIAWGELGDKLNIGLVGEYEHTTPANPGQARPTFEVRAIVNGEGQFEDPVTGSLNAGIAKWLIAAGKAPAGGYIASQGFHRKRAGFVHVETDQEAQDSKGTNGTIWVGGDAVRVVDGTLTI</sequence>
<reference evidence="2" key="1">
    <citation type="journal article" date="2023" name="PhytoFront">
        <title>Draft Genome Resources of Seven Strains of Tilletia horrida, Causal Agent of Kernel Smut of Rice.</title>
        <authorList>
            <person name="Khanal S."/>
            <person name="Antony Babu S."/>
            <person name="Zhou X.G."/>
        </authorList>
    </citation>
    <scope>NUCLEOTIDE SEQUENCE</scope>
    <source>
        <strain evidence="2">TX6</strain>
    </source>
</reference>
<feature type="active site" evidence="1">
    <location>
        <position position="52"/>
    </location>
</feature>
<dbReference type="Proteomes" id="UP001176517">
    <property type="component" value="Unassembled WGS sequence"/>
</dbReference>
<organism evidence="2 3">
    <name type="scientific">Tilletia horrida</name>
    <dbReference type="NCBI Taxonomy" id="155126"/>
    <lineage>
        <taxon>Eukaryota</taxon>
        <taxon>Fungi</taxon>
        <taxon>Dikarya</taxon>
        <taxon>Basidiomycota</taxon>
        <taxon>Ustilaginomycotina</taxon>
        <taxon>Exobasidiomycetes</taxon>
        <taxon>Tilletiales</taxon>
        <taxon>Tilletiaceae</taxon>
        <taxon>Tilletia</taxon>
    </lineage>
</organism>
<dbReference type="PIRSF" id="PIRSF016184">
    <property type="entry name" value="PhzC_PhzF"/>
    <property type="match status" value="1"/>
</dbReference>
<accession>A0AAN6JZT8</accession>
<gene>
    <name evidence="2" type="ORF">OC846_001510</name>
</gene>
<dbReference type="EMBL" id="JAPDMZ010000022">
    <property type="protein sequence ID" value="KAK0555958.1"/>
    <property type="molecule type" value="Genomic_DNA"/>
</dbReference>